<organism evidence="1 2">
    <name type="scientific">Alkalisalibacterium limincola</name>
    <dbReference type="NCBI Taxonomy" id="2699169"/>
    <lineage>
        <taxon>Bacteria</taxon>
        <taxon>Pseudomonadati</taxon>
        <taxon>Pseudomonadota</taxon>
        <taxon>Gammaproteobacteria</taxon>
        <taxon>Lysobacterales</taxon>
        <taxon>Lysobacteraceae</taxon>
        <taxon>Alkalisalibacterium</taxon>
    </lineage>
</organism>
<accession>A0A5C8KTG0</accession>
<proteinExistence type="predicted"/>
<dbReference type="OrthoDB" id="5982841at2"/>
<dbReference type="Proteomes" id="UP000321248">
    <property type="component" value="Unassembled WGS sequence"/>
</dbReference>
<evidence type="ECO:0000313" key="2">
    <source>
        <dbReference type="Proteomes" id="UP000321248"/>
    </source>
</evidence>
<keyword evidence="2" id="KW-1185">Reference proteome</keyword>
<gene>
    <name evidence="1" type="ORF">FU658_05220</name>
</gene>
<evidence type="ECO:0000313" key="1">
    <source>
        <dbReference type="EMBL" id="TXK64306.1"/>
    </source>
</evidence>
<comment type="caution">
    <text evidence="1">The sequence shown here is derived from an EMBL/GenBank/DDBJ whole genome shotgun (WGS) entry which is preliminary data.</text>
</comment>
<dbReference type="EMBL" id="VRTS01000003">
    <property type="protein sequence ID" value="TXK64306.1"/>
    <property type="molecule type" value="Genomic_DNA"/>
</dbReference>
<sequence length="83" mass="9289">MIDDASGAKVLDEIATRRAAAYRAEYDFFPDGESPDDSRRRFKWLHQEEALTDEQLQGRLAQVDAMEVAPTALEPAAARPLLN</sequence>
<name>A0A5C8KTG0_9GAMM</name>
<dbReference type="RefSeq" id="WP_147891118.1">
    <property type="nucleotide sequence ID" value="NZ_VRTS01000003.1"/>
</dbReference>
<dbReference type="AlphaFoldDB" id="A0A5C8KTG0"/>
<protein>
    <submittedName>
        <fullName evidence="1">Uncharacterized protein</fullName>
    </submittedName>
</protein>
<reference evidence="1 2" key="1">
    <citation type="submission" date="2019-08" db="EMBL/GenBank/DDBJ databases">
        <authorList>
            <person name="Karlyshev A.V."/>
        </authorList>
    </citation>
    <scope>NUCLEOTIDE SEQUENCE [LARGE SCALE GENOMIC DNA]</scope>
    <source>
        <strain evidence="1 2">Alg18-2.2</strain>
    </source>
</reference>